<protein>
    <submittedName>
        <fullName evidence="5">Protein DD3-3 isoform X2</fullName>
    </submittedName>
</protein>
<keyword evidence="2" id="KW-1133">Transmembrane helix</keyword>
<evidence type="ECO:0000256" key="2">
    <source>
        <dbReference type="SAM" id="Phobius"/>
    </source>
</evidence>
<dbReference type="GeneID" id="100210880"/>
<organism evidence="4 5">
    <name type="scientific">Hydra vulgaris</name>
    <name type="common">Hydra</name>
    <name type="synonym">Hydra attenuata</name>
    <dbReference type="NCBI Taxonomy" id="6087"/>
    <lineage>
        <taxon>Eukaryota</taxon>
        <taxon>Metazoa</taxon>
        <taxon>Cnidaria</taxon>
        <taxon>Hydrozoa</taxon>
        <taxon>Hydroidolina</taxon>
        <taxon>Anthoathecata</taxon>
        <taxon>Aplanulata</taxon>
        <taxon>Hydridae</taxon>
        <taxon>Hydra</taxon>
    </lineage>
</organism>
<feature type="region of interest" description="Disordered" evidence="1">
    <location>
        <begin position="25"/>
        <end position="49"/>
    </location>
</feature>
<feature type="compositionally biased region" description="Basic and acidic residues" evidence="1">
    <location>
        <begin position="29"/>
        <end position="40"/>
    </location>
</feature>
<accession>A0ABM4DIL4</accession>
<evidence type="ECO:0000256" key="1">
    <source>
        <dbReference type="SAM" id="MobiDB-lite"/>
    </source>
</evidence>
<reference evidence="5" key="1">
    <citation type="submission" date="2025-08" db="UniProtKB">
        <authorList>
            <consortium name="RefSeq"/>
        </authorList>
    </citation>
    <scope>IDENTIFICATION</scope>
</reference>
<gene>
    <name evidence="5" type="primary">LOC100210880</name>
</gene>
<evidence type="ECO:0000313" key="5">
    <source>
        <dbReference type="RefSeq" id="XP_065674333.1"/>
    </source>
</evidence>
<feature type="region of interest" description="Disordered" evidence="1">
    <location>
        <begin position="261"/>
        <end position="289"/>
    </location>
</feature>
<dbReference type="PANTHER" id="PTHR35170">
    <property type="entry name" value="PROTEIN DD3-3"/>
    <property type="match status" value="1"/>
</dbReference>
<feature type="signal peptide" evidence="3">
    <location>
        <begin position="1"/>
        <end position="16"/>
    </location>
</feature>
<feature type="compositionally biased region" description="Polar residues" evidence="1">
    <location>
        <begin position="261"/>
        <end position="270"/>
    </location>
</feature>
<keyword evidence="4" id="KW-1185">Reference proteome</keyword>
<feature type="chain" id="PRO_5045396515" evidence="3">
    <location>
        <begin position="17"/>
        <end position="772"/>
    </location>
</feature>
<keyword evidence="2" id="KW-0812">Transmembrane</keyword>
<sequence>MIGKLLVTFLCSAVYSDVYLHNPRGSNNRLDESGRERDNANRMFDSQNNNRGGYNVGNLYYIEGSQLTIEWTNQHSCGEKNSNCEIVLQYMCSDNLRDGDRTSTIPENQGKCTNMDCNSDLRYGMNEDYDHYMNCIYTSRNKGLFTADQNLAGVSARYTRQNPQGTRRGYECPEERDYYPYWRPTPWKDIAVMTNDVSQCTRYQQESENVKSRFVCVPPAGYMDALILNKVGGNPANNYLGITQEACEKLEWPKNSGNKANWTEIPSRNLNPPECVSSPRSRDNHNGNGLGGFPTTYNWTIPSDINENCVLRLRYNISTGDYPLDANSSNNNNANKIKVGPLVGLSDTEATNRGYLFNNNPVVQPLKTTNANLGSRLQLRLAINTAQYGRTFQDRSHRFAIRSRPADFNGLKMYNLNVRGKRGNIVQVYPAVEYDFVPNRLTLSASDAIHIQWTGSNSNPNNNEGQGRAGSDRSNILLLTDLPYPKGNIRQDASIENKKGQYGNNIPTSLTLPNRNLLGLNVADIKSLAILNPGQYGGKMSELDDAGTYFDLGPRKLTSNGNGTYYYMCTRNNNFSNRSQKGKLVVKTGRIFMAQIGFSGGTVTIDNNQQGVWIPPGRLESAIQISVEEWSTDDGHKIINSYGGYVNVGNTDGSNFLQVTPFGQLANGAEVTMKMKVFSSDVTIYRSENFVNWQNIPVTSLSSTLAQFQTSKGGVYIARKNKDYKTRNIIIGVVVCFVILAILVVGSFLYFKKHPNAFPGFRKLGFGFKSKV</sequence>
<feature type="transmembrane region" description="Helical" evidence="2">
    <location>
        <begin position="729"/>
        <end position="751"/>
    </location>
</feature>
<evidence type="ECO:0000256" key="3">
    <source>
        <dbReference type="SAM" id="SignalP"/>
    </source>
</evidence>
<keyword evidence="2" id="KW-0472">Membrane</keyword>
<keyword evidence="3" id="KW-0732">Signal</keyword>
<evidence type="ECO:0000313" key="4">
    <source>
        <dbReference type="Proteomes" id="UP001652625"/>
    </source>
</evidence>
<dbReference type="PANTHER" id="PTHR35170:SF1">
    <property type="entry name" value="PROTEIN DD3-3"/>
    <property type="match status" value="1"/>
</dbReference>
<name>A0ABM4DIL4_HYDVU</name>
<proteinExistence type="predicted"/>
<dbReference type="RefSeq" id="XP_065674333.1">
    <property type="nucleotide sequence ID" value="XM_065818261.1"/>
</dbReference>
<dbReference type="Proteomes" id="UP001652625">
    <property type="component" value="Chromosome 14"/>
</dbReference>
<dbReference type="InterPro" id="IPR053320">
    <property type="entry name" value="Protein_DD3-3_O-glyco"/>
</dbReference>